<dbReference type="OMA" id="HRHTAHT"/>
<feature type="compositionally biased region" description="Basic residues" evidence="2">
    <location>
        <begin position="1302"/>
        <end position="1312"/>
    </location>
</feature>
<feature type="compositionally biased region" description="Polar residues" evidence="2">
    <location>
        <begin position="545"/>
        <end position="571"/>
    </location>
</feature>
<proteinExistence type="predicted"/>
<dbReference type="EMBL" id="GL453666">
    <property type="protein sequence ID" value="EFN75692.1"/>
    <property type="molecule type" value="Genomic_DNA"/>
</dbReference>
<feature type="compositionally biased region" description="Basic and acidic residues" evidence="2">
    <location>
        <begin position="1338"/>
        <end position="1352"/>
    </location>
</feature>
<dbReference type="Proteomes" id="UP000008237">
    <property type="component" value="Unassembled WGS sequence"/>
</dbReference>
<keyword evidence="1" id="KW-0175">Coiled coil</keyword>
<keyword evidence="5" id="KW-1185">Reference proteome</keyword>
<reference evidence="4 5" key="1">
    <citation type="journal article" date="2010" name="Science">
        <title>Genomic comparison of the ants Camponotus floridanus and Harpegnathos saltator.</title>
        <authorList>
            <person name="Bonasio R."/>
            <person name="Zhang G."/>
            <person name="Ye C."/>
            <person name="Mutti N.S."/>
            <person name="Fang X."/>
            <person name="Qin N."/>
            <person name="Donahue G."/>
            <person name="Yang P."/>
            <person name="Li Q."/>
            <person name="Li C."/>
            <person name="Zhang P."/>
            <person name="Huang Z."/>
            <person name="Berger S.L."/>
            <person name="Reinberg D."/>
            <person name="Wang J."/>
            <person name="Liebig J."/>
        </authorList>
    </citation>
    <scope>NUCLEOTIDE SEQUENCE [LARGE SCALE GENOMIC DNA]</scope>
    <source>
        <strain evidence="4 5">R22 G/1</strain>
    </source>
</reference>
<feature type="region of interest" description="Disordered" evidence="2">
    <location>
        <begin position="156"/>
        <end position="225"/>
    </location>
</feature>
<feature type="compositionally biased region" description="Basic and acidic residues" evidence="2">
    <location>
        <begin position="176"/>
        <end position="189"/>
    </location>
</feature>
<dbReference type="OrthoDB" id="7700532at2759"/>
<dbReference type="InParanoid" id="E2C8G2"/>
<dbReference type="STRING" id="610380.E2C8G2"/>
<feature type="coiled-coil region" evidence="1">
    <location>
        <begin position="614"/>
        <end position="651"/>
    </location>
</feature>
<feature type="chain" id="PRO_5003158497" evidence="3">
    <location>
        <begin position="19"/>
        <end position="1633"/>
    </location>
</feature>
<accession>E2C8G2</accession>
<feature type="compositionally biased region" description="Basic and acidic residues" evidence="2">
    <location>
        <begin position="482"/>
        <end position="499"/>
    </location>
</feature>
<feature type="compositionally biased region" description="Polar residues" evidence="2">
    <location>
        <begin position="203"/>
        <end position="221"/>
    </location>
</feature>
<evidence type="ECO:0000256" key="3">
    <source>
        <dbReference type="SAM" id="SignalP"/>
    </source>
</evidence>
<feature type="region of interest" description="Disordered" evidence="2">
    <location>
        <begin position="1229"/>
        <end position="1362"/>
    </location>
</feature>
<evidence type="ECO:0000256" key="2">
    <source>
        <dbReference type="SAM" id="MobiDB-lite"/>
    </source>
</evidence>
<organism evidence="5">
    <name type="scientific">Harpegnathos saltator</name>
    <name type="common">Jerdon's jumping ant</name>
    <dbReference type="NCBI Taxonomy" id="610380"/>
    <lineage>
        <taxon>Eukaryota</taxon>
        <taxon>Metazoa</taxon>
        <taxon>Ecdysozoa</taxon>
        <taxon>Arthropoda</taxon>
        <taxon>Hexapoda</taxon>
        <taxon>Insecta</taxon>
        <taxon>Pterygota</taxon>
        <taxon>Neoptera</taxon>
        <taxon>Endopterygota</taxon>
        <taxon>Hymenoptera</taxon>
        <taxon>Apocrita</taxon>
        <taxon>Aculeata</taxon>
        <taxon>Formicoidea</taxon>
        <taxon>Formicidae</taxon>
        <taxon>Ponerinae</taxon>
        <taxon>Ponerini</taxon>
        <taxon>Harpegnathos</taxon>
    </lineage>
</organism>
<evidence type="ECO:0000256" key="1">
    <source>
        <dbReference type="SAM" id="Coils"/>
    </source>
</evidence>
<name>E2C8G2_HARSA</name>
<gene>
    <name evidence="4" type="ORF">EAI_09692</name>
</gene>
<sequence>MALGRIIVLSVLFAQALSAPSGCIESCNFYQSSYQSRQTSGSHQDHAALIQGATNLNEYDYTRPGNWTEHNQYNTDNGHGKVYEERGQYEDSSKKTRYYKKNFTSSYSTSNTGNADATGLDQLTGHRVYDTVHIPSNQHLDSLSAYDQVGATSVTKESGYSKVHSQQTQSSSRTDSQSERLEDFGEYSDHSQVNQRVHGGGSSQSSDTSYHAETLPQNWSRVDSYRTDGGRGRVFEEEGQYTTGPKKVRYYKKNYTSSYSTSSVPQDSIGSATVQDLHHELQQNLHKQLDDFRREFHQTSKVDHVASTAHIGSAQSLTQETVGFHNDDLQTAESDTYRQQLTQHRVPSTGIIPHYTDQQQRETFAGERTDIRQHTPYTYPSAAGGTYGTEHQRTYQSHETYVSRANPTTQPIHLSHLAPESSGYIQRPVIRDGYQSNLHNMHSMGHHAIDDIQRTSHHSGIHQSRMTENQLLAENSQRVHHPSQDSSRRGQSTHYEEHWSSSSRTGGNPYPNPSTTYGAGHADRVHYDRDAYNEYLNRHHNAAQGYNSHAHTSGNTYNSAYRTSSGQSVTGSLDLGHTAQGAADCTEETQQYQQETRYHRKYKRDDHHGFVDEHQRQTAEHEDLTQQYQEFGQESQQLQGLTQQLQEFEQQTAGNQHLDDLTQQTTGSDDFTQQTSGKLEFGQGSADGQQVEDLTQQTSGLEFGQHTVGNQHLDDLTQQTTGSDDFSQQTSGKLEFGQGSADGQQVEDLTQQTSGLEFGQHTVGNQHLDDLTQQTTRSDDFSQQMSGKLEFGQGSMDGQQLEDLTQQMSGLEFGQHTVGNQHLDDLTQQTTGSDDFTQQTSGKLEFGQGSMDGQQLEDLTQQNERIGKLKYEQQIDDTQQLERSSQRIERSKDIMQQTSGKLEFGQQTIGSQHLEDLKQQNEQFTQQIEDGFSQQTSDKLIFGQNPVGNQHFEDLTQQTEPFGQQATGSDDFTQQTSGKLEFSQHVQPVDKLNNPQNQYLEEFSHQKDFTQQTEGNDEFTQQMMGNLEFDQTQQSHRSQNLEDFTQQNEDLIGEFRDSTQQTMGHLEFGQRTQQPHKSQNLEDFTQQNEDLAHQIGGFRDSPQQTMGHLEFGQQTQQPHKSQNLEDFTQQNEDFTHQIGGFHDSTQQTMGHLEFGQQTLQPHESQNLEDLTQQNEDFTQKVGGFHDFTQQTMGNLEFGQQTQSHRSGSQHLDDFTQQNKDLTQQISGFDDFTQQTTRHVEHGQQWKADRSRYDDQYSGHPSQQNGWDKESEWQLGQMSQKTDFDQGFDQGFTQDDELQSRRPAPKPKSRQRHNSNPSHVDTNIDDVLKPIEINPEIDINDKGRSREENRGRETIQYSSHATYPKFNYQSSRIEDLRSQGRNGFDNEKENIDRLHWVHKSNDATVGLQWHYTYHPSDLTNVESPHNTYYPEYNSMSQQTEQQQKPVDFSQQETQGKHTFETSLFDNQFDQNSEYTASRVIPLQHSQISQQTTQLDKQSNQEPGKVEPKLEPRILEVYGGGPYDGSHSDDIYRRVTPNPSATLPPIYGEEAWDIREKPREKEIIPWLVANTLSSVNKPEIDKVEDMSTTKMIDTTTQIIEITTKEEATPSFWARVGNKITNTYDKAKEKAREFFG</sequence>
<evidence type="ECO:0000313" key="4">
    <source>
        <dbReference type="EMBL" id="EFN75692.1"/>
    </source>
</evidence>
<evidence type="ECO:0000313" key="5">
    <source>
        <dbReference type="Proteomes" id="UP000008237"/>
    </source>
</evidence>
<protein>
    <submittedName>
        <fullName evidence="4">Uncharacterized protein</fullName>
    </submittedName>
</protein>
<feature type="compositionally biased region" description="Polar residues" evidence="2">
    <location>
        <begin position="1432"/>
        <end position="1452"/>
    </location>
</feature>
<feature type="compositionally biased region" description="Basic and acidic residues" evidence="2">
    <location>
        <begin position="1237"/>
        <end position="1256"/>
    </location>
</feature>
<feature type="compositionally biased region" description="Low complexity" evidence="2">
    <location>
        <begin position="165"/>
        <end position="175"/>
    </location>
</feature>
<feature type="signal peptide" evidence="3">
    <location>
        <begin position="1"/>
        <end position="18"/>
    </location>
</feature>
<feature type="region of interest" description="Disordered" evidence="2">
    <location>
        <begin position="1423"/>
        <end position="1453"/>
    </location>
</feature>
<keyword evidence="3" id="KW-0732">Signal</keyword>
<feature type="region of interest" description="Disordered" evidence="2">
    <location>
        <begin position="545"/>
        <end position="575"/>
    </location>
</feature>
<feature type="region of interest" description="Disordered" evidence="2">
    <location>
        <begin position="474"/>
        <end position="521"/>
    </location>
</feature>